<organism evidence="13 14">
    <name type="scientific">Desulfobacter postgatei 2ac9</name>
    <dbReference type="NCBI Taxonomy" id="879212"/>
    <lineage>
        <taxon>Bacteria</taxon>
        <taxon>Pseudomonadati</taxon>
        <taxon>Thermodesulfobacteriota</taxon>
        <taxon>Desulfobacteria</taxon>
        <taxon>Desulfobacterales</taxon>
        <taxon>Desulfobacteraceae</taxon>
        <taxon>Desulfobacter</taxon>
    </lineage>
</organism>
<keyword evidence="8 9" id="KW-0472">Membrane</keyword>
<sequence>MIHKEDKGCEHISVSEKEFFKTAPHNEAGHSEQCSGHHHHVDVEETSGTRLLITLGLNLIIPVIQVIAGMFAHSMALVSDATHNFSDFTALLLSYIAYRIGRKGPTLQNTFGYRRAEIMAALLNVIILVGACLFILYGAIQRFLSPEVVSGKIIIWAAMVGIVGNGFSAWLLHRDAKHNLNVKGAFLHMLGDFLTSVVVMISGIVMFYKPWYWLDPVLSVFIAVFILKNCWDIFKSSTKILMNATPSDIDLEAVHEALVSIDGIKSAHYLHAWPVSSSGIYFSCHLVVKDQMLTEIEKLSKSIRHMIFHKFGIDHPVLQFETELCGGGTLLCETFAAKTKGKKVDQQNRISINKGNNGSNDQPKAKIGPKTYGYLYHIARMVLGVIFIYASLDKIIHPQAFAQAVFNYQLLPDSFINLTALILPWLELILGCCLIFNRWMPGTSVISITLLTLFMAAILFNLSRGLDISCGCFSTNPEEGSMNRLTLIRDASFLIPAIYLVFMSLFKNNGKN</sequence>
<dbReference type="GO" id="GO:0005886">
    <property type="term" value="C:plasma membrane"/>
    <property type="evidence" value="ECO:0007669"/>
    <property type="project" value="TreeGrafter"/>
</dbReference>
<dbReference type="UniPathway" id="UPA00895"/>
<keyword evidence="5" id="KW-0862">Zinc</keyword>
<dbReference type="eggNOG" id="COG2259">
    <property type="taxonomic scope" value="Bacteria"/>
</dbReference>
<comment type="subcellular location">
    <subcellularLocation>
        <location evidence="1">Membrane</location>
        <topology evidence="1">Multi-pass membrane protein</topology>
    </subcellularLocation>
</comment>
<dbReference type="InterPro" id="IPR027469">
    <property type="entry name" value="Cation_efflux_TMD_sf"/>
</dbReference>
<comment type="similarity">
    <text evidence="2">Belongs to the cation diffusion facilitator (CDF) transporter (TC 2.A.4) family. SLC30A subfamily.</text>
</comment>
<protein>
    <submittedName>
        <fullName evidence="13">Cation diffusion facilitator family transporter</fullName>
    </submittedName>
</protein>
<evidence type="ECO:0000259" key="12">
    <source>
        <dbReference type="Pfam" id="PF16916"/>
    </source>
</evidence>
<dbReference type="NCBIfam" id="TIGR01297">
    <property type="entry name" value="CDF"/>
    <property type="match status" value="1"/>
</dbReference>
<evidence type="ECO:0000259" key="10">
    <source>
        <dbReference type="Pfam" id="PF01545"/>
    </source>
</evidence>
<feature type="domain" description="Cation efflux protein transmembrane" evidence="10">
    <location>
        <begin position="51"/>
        <end position="242"/>
    </location>
</feature>
<keyword evidence="14" id="KW-1185">Reference proteome</keyword>
<reference evidence="13 14" key="1">
    <citation type="submission" date="2011-09" db="EMBL/GenBank/DDBJ databases">
        <authorList>
            <consortium name="US DOE Joint Genome Institute (JGI-PGF)"/>
            <person name="Lucas S."/>
            <person name="Han J."/>
            <person name="Lapidus A."/>
            <person name="Cheng J.-F."/>
            <person name="Goodwin L."/>
            <person name="Pitluck S."/>
            <person name="Peters L."/>
            <person name="Land M.L."/>
            <person name="Hauser L."/>
            <person name="Orellana R."/>
            <person name="Lovley D."/>
            <person name="Woyke T.J."/>
        </authorList>
    </citation>
    <scope>NUCLEOTIDE SEQUENCE [LARGE SCALE GENOMIC DNA]</scope>
    <source>
        <strain evidence="13 14">2ac9</strain>
    </source>
</reference>
<feature type="transmembrane region" description="Helical" evidence="9">
    <location>
        <begin position="415"/>
        <end position="436"/>
    </location>
</feature>
<feature type="transmembrane region" description="Helical" evidence="9">
    <location>
        <begin position="486"/>
        <end position="506"/>
    </location>
</feature>
<evidence type="ECO:0000256" key="6">
    <source>
        <dbReference type="ARBA" id="ARBA00022989"/>
    </source>
</evidence>
<dbReference type="InterPro" id="IPR027470">
    <property type="entry name" value="Cation_efflux_CTD"/>
</dbReference>
<evidence type="ECO:0000256" key="5">
    <source>
        <dbReference type="ARBA" id="ARBA00022906"/>
    </source>
</evidence>
<evidence type="ECO:0000313" key="13">
    <source>
        <dbReference type="EMBL" id="EIM63883.1"/>
    </source>
</evidence>
<feature type="transmembrane region" description="Helical" evidence="9">
    <location>
        <begin position="374"/>
        <end position="392"/>
    </location>
</feature>
<dbReference type="Pfam" id="PF16916">
    <property type="entry name" value="ZT_dimer"/>
    <property type="match status" value="1"/>
</dbReference>
<dbReference type="InterPro" id="IPR050681">
    <property type="entry name" value="CDF/SLC30A"/>
</dbReference>
<evidence type="ECO:0000256" key="7">
    <source>
        <dbReference type="ARBA" id="ARBA00023065"/>
    </source>
</evidence>
<feature type="transmembrane region" description="Helical" evidence="9">
    <location>
        <begin position="51"/>
        <end position="75"/>
    </location>
</feature>
<dbReference type="InterPro" id="IPR058533">
    <property type="entry name" value="Cation_efflux_TM"/>
</dbReference>
<dbReference type="GO" id="GO:0005385">
    <property type="term" value="F:zinc ion transmembrane transporter activity"/>
    <property type="evidence" value="ECO:0007669"/>
    <property type="project" value="TreeGrafter"/>
</dbReference>
<dbReference type="Proteomes" id="UP000005778">
    <property type="component" value="Chromosome"/>
</dbReference>
<accession>I5B320</accession>
<keyword evidence="6 9" id="KW-1133">Transmembrane helix</keyword>
<proteinExistence type="inferred from homology"/>
<dbReference type="InterPro" id="IPR002524">
    <property type="entry name" value="Cation_efflux"/>
</dbReference>
<feature type="transmembrane region" description="Helical" evidence="9">
    <location>
        <begin position="118"/>
        <end position="141"/>
    </location>
</feature>
<dbReference type="STRING" id="879212.DespoDRAFT_01980"/>
<dbReference type="PANTHER" id="PTHR11562:SF17">
    <property type="entry name" value="RE54080P-RELATED"/>
    <property type="match status" value="1"/>
</dbReference>
<feature type="domain" description="Cation efflux protein cytoplasmic" evidence="12">
    <location>
        <begin position="246"/>
        <end position="321"/>
    </location>
</feature>
<evidence type="ECO:0000256" key="1">
    <source>
        <dbReference type="ARBA" id="ARBA00004141"/>
    </source>
</evidence>
<dbReference type="Pfam" id="PF01545">
    <property type="entry name" value="Cation_efflux"/>
    <property type="match status" value="1"/>
</dbReference>
<dbReference type="Pfam" id="PF07291">
    <property type="entry name" value="MauE"/>
    <property type="match status" value="1"/>
</dbReference>
<gene>
    <name evidence="13" type="ORF">DespoDRAFT_01980</name>
</gene>
<keyword evidence="4 9" id="KW-0812">Transmembrane</keyword>
<evidence type="ECO:0000256" key="8">
    <source>
        <dbReference type="ARBA" id="ARBA00023136"/>
    </source>
</evidence>
<feature type="transmembrane region" description="Helical" evidence="9">
    <location>
        <begin position="81"/>
        <end position="98"/>
    </location>
</feature>
<keyword evidence="5" id="KW-0864">Zinc transport</keyword>
<dbReference type="Gene3D" id="1.20.1510.10">
    <property type="entry name" value="Cation efflux protein transmembrane domain"/>
    <property type="match status" value="1"/>
</dbReference>
<dbReference type="InterPro" id="IPR036837">
    <property type="entry name" value="Cation_efflux_CTD_sf"/>
</dbReference>
<reference evidence="13 14" key="2">
    <citation type="submission" date="2012-02" db="EMBL/GenBank/DDBJ databases">
        <title>Improved High-Quality Draft sequence of Desulfobacter postgatei 2ac9.</title>
        <authorList>
            <consortium name="US DOE Joint Genome Institute"/>
            <person name="Lucas S."/>
            <person name="Han J."/>
            <person name="Lapidus A."/>
            <person name="Cheng J.-F."/>
            <person name="Goodwin L."/>
            <person name="Pitluck S."/>
            <person name="Peters L."/>
            <person name="Ovchinnikova G."/>
            <person name="Held B."/>
            <person name="Detter J.C."/>
            <person name="Han C."/>
            <person name="Tapia R."/>
            <person name="Land M."/>
            <person name="Hauser L."/>
            <person name="Kyrpides N."/>
            <person name="Ivanova N."/>
            <person name="Pagani I."/>
            <person name="Orellana R."/>
            <person name="Lovley D."/>
            <person name="Woyke T."/>
        </authorList>
    </citation>
    <scope>NUCLEOTIDE SEQUENCE [LARGE SCALE GENOMIC DNA]</scope>
    <source>
        <strain evidence="13 14">2ac9</strain>
    </source>
</reference>
<dbReference type="HOGENOM" id="CLU_531827_0_0_7"/>
<feature type="domain" description="Methylamine utilisation protein MauE" evidence="11">
    <location>
        <begin position="374"/>
        <end position="502"/>
    </location>
</feature>
<name>I5B320_9BACT</name>
<dbReference type="GO" id="GO:0030416">
    <property type="term" value="P:methylamine metabolic process"/>
    <property type="evidence" value="ECO:0007669"/>
    <property type="project" value="InterPro"/>
</dbReference>
<dbReference type="eggNOG" id="COG1230">
    <property type="taxonomic scope" value="Bacteria"/>
</dbReference>
<evidence type="ECO:0000313" key="14">
    <source>
        <dbReference type="Proteomes" id="UP000005778"/>
    </source>
</evidence>
<keyword evidence="7" id="KW-0406">Ion transport</keyword>
<evidence type="ECO:0000256" key="3">
    <source>
        <dbReference type="ARBA" id="ARBA00022448"/>
    </source>
</evidence>
<dbReference type="EMBL" id="CM001488">
    <property type="protein sequence ID" value="EIM63883.1"/>
    <property type="molecule type" value="Genomic_DNA"/>
</dbReference>
<feature type="transmembrane region" description="Helical" evidence="9">
    <location>
        <begin position="211"/>
        <end position="231"/>
    </location>
</feature>
<dbReference type="SUPFAM" id="SSF161111">
    <property type="entry name" value="Cation efflux protein transmembrane domain-like"/>
    <property type="match status" value="1"/>
</dbReference>
<evidence type="ECO:0000256" key="9">
    <source>
        <dbReference type="SAM" id="Phobius"/>
    </source>
</evidence>
<dbReference type="RefSeq" id="WP_004073268.1">
    <property type="nucleotide sequence ID" value="NZ_CM001488.1"/>
</dbReference>
<feature type="transmembrane region" description="Helical" evidence="9">
    <location>
        <begin position="185"/>
        <end position="205"/>
    </location>
</feature>
<evidence type="ECO:0000256" key="4">
    <source>
        <dbReference type="ARBA" id="ARBA00022692"/>
    </source>
</evidence>
<keyword evidence="3" id="KW-0813">Transport</keyword>
<dbReference type="SUPFAM" id="SSF160240">
    <property type="entry name" value="Cation efflux protein cytoplasmic domain-like"/>
    <property type="match status" value="1"/>
</dbReference>
<evidence type="ECO:0000256" key="2">
    <source>
        <dbReference type="ARBA" id="ARBA00008873"/>
    </source>
</evidence>
<dbReference type="AlphaFoldDB" id="I5B320"/>
<feature type="transmembrane region" description="Helical" evidence="9">
    <location>
        <begin position="153"/>
        <end position="173"/>
    </location>
</feature>
<evidence type="ECO:0000259" key="11">
    <source>
        <dbReference type="Pfam" id="PF07291"/>
    </source>
</evidence>
<dbReference type="InterPro" id="IPR009908">
    <property type="entry name" value="Methylamine_util_MauE"/>
</dbReference>
<feature type="transmembrane region" description="Helical" evidence="9">
    <location>
        <begin position="448"/>
        <end position="466"/>
    </location>
</feature>
<dbReference type="PANTHER" id="PTHR11562">
    <property type="entry name" value="CATION EFFLUX PROTEIN/ ZINC TRANSPORTER"/>
    <property type="match status" value="1"/>
</dbReference>